<dbReference type="Pfam" id="PF13431">
    <property type="entry name" value="TPR_17"/>
    <property type="match status" value="1"/>
</dbReference>
<comment type="caution">
    <text evidence="5">The sequence shown here is derived from an EMBL/GenBank/DDBJ whole genome shotgun (WGS) entry which is preliminary data.</text>
</comment>
<reference evidence="5 6" key="1">
    <citation type="submission" date="2015-07" db="EMBL/GenBank/DDBJ databases">
        <title>Draft genome sequence of the Amantichitinum ursilacus IGB-41, a new chitin-degrading bacterium.</title>
        <authorList>
            <person name="Kirstahler P."/>
            <person name="Guenther M."/>
            <person name="Grumaz C."/>
            <person name="Rupp S."/>
            <person name="Zibek S."/>
            <person name="Sohn K."/>
        </authorList>
    </citation>
    <scope>NUCLEOTIDE SEQUENCE [LARGE SCALE GENOMIC DNA]</scope>
    <source>
        <strain evidence="5 6">IGB-41</strain>
    </source>
</reference>
<dbReference type="Proteomes" id="UP000037939">
    <property type="component" value="Unassembled WGS sequence"/>
</dbReference>
<evidence type="ECO:0000256" key="3">
    <source>
        <dbReference type="PROSITE-ProRule" id="PRU00339"/>
    </source>
</evidence>
<feature type="signal peptide" evidence="4">
    <location>
        <begin position="1"/>
        <end position="24"/>
    </location>
</feature>
<feature type="repeat" description="TPR" evidence="3">
    <location>
        <begin position="35"/>
        <end position="68"/>
    </location>
</feature>
<dbReference type="PROSITE" id="PS51257">
    <property type="entry name" value="PROKAR_LIPOPROTEIN"/>
    <property type="match status" value="1"/>
</dbReference>
<dbReference type="EMBL" id="LAQT01000009">
    <property type="protein sequence ID" value="KPC52663.1"/>
    <property type="molecule type" value="Genomic_DNA"/>
</dbReference>
<dbReference type="SUPFAM" id="SSF48452">
    <property type="entry name" value="TPR-like"/>
    <property type="match status" value="1"/>
</dbReference>
<dbReference type="PANTHER" id="PTHR45586">
    <property type="entry name" value="TPR REPEAT-CONTAINING PROTEIN PA4667"/>
    <property type="match status" value="1"/>
</dbReference>
<evidence type="ECO:0000313" key="6">
    <source>
        <dbReference type="Proteomes" id="UP000037939"/>
    </source>
</evidence>
<protein>
    <submittedName>
        <fullName evidence="5">Cellulose synthase subunit BcsC</fullName>
    </submittedName>
</protein>
<keyword evidence="4" id="KW-0732">Signal</keyword>
<organism evidence="5 6">
    <name type="scientific">Amantichitinum ursilacus</name>
    <dbReference type="NCBI Taxonomy" id="857265"/>
    <lineage>
        <taxon>Bacteria</taxon>
        <taxon>Pseudomonadati</taxon>
        <taxon>Pseudomonadota</taxon>
        <taxon>Betaproteobacteria</taxon>
        <taxon>Neisseriales</taxon>
        <taxon>Chitinibacteraceae</taxon>
        <taxon>Amantichitinum</taxon>
    </lineage>
</organism>
<dbReference type="PROSITE" id="PS50005">
    <property type="entry name" value="TPR"/>
    <property type="match status" value="3"/>
</dbReference>
<dbReference type="PANTHER" id="PTHR45586:SF1">
    <property type="entry name" value="LIPOPOLYSACCHARIDE ASSEMBLY PROTEIN B"/>
    <property type="match status" value="1"/>
</dbReference>
<dbReference type="InterPro" id="IPR051012">
    <property type="entry name" value="CellSynth/LPSAsmb/PSIAsmb"/>
</dbReference>
<dbReference type="NCBIfam" id="TIGR02521">
    <property type="entry name" value="type_IV_pilW"/>
    <property type="match status" value="1"/>
</dbReference>
<dbReference type="SMART" id="SM00028">
    <property type="entry name" value="TPR"/>
    <property type="match status" value="3"/>
</dbReference>
<dbReference type="OrthoDB" id="9814042at2"/>
<dbReference type="InterPro" id="IPR013360">
    <property type="entry name" value="Pilus_4_PilW"/>
</dbReference>
<evidence type="ECO:0000256" key="4">
    <source>
        <dbReference type="SAM" id="SignalP"/>
    </source>
</evidence>
<feature type="repeat" description="TPR" evidence="3">
    <location>
        <begin position="139"/>
        <end position="172"/>
    </location>
</feature>
<dbReference type="STRING" id="857265.WG78_12485"/>
<dbReference type="InterPro" id="IPR019734">
    <property type="entry name" value="TPR_rpt"/>
</dbReference>
<feature type="chain" id="PRO_5005849712" evidence="4">
    <location>
        <begin position="25"/>
        <end position="252"/>
    </location>
</feature>
<keyword evidence="6" id="KW-1185">Reference proteome</keyword>
<evidence type="ECO:0000313" key="5">
    <source>
        <dbReference type="EMBL" id="KPC52663.1"/>
    </source>
</evidence>
<accession>A0A0N0GNM0</accession>
<evidence type="ECO:0000256" key="1">
    <source>
        <dbReference type="ARBA" id="ARBA00022737"/>
    </source>
</evidence>
<sequence length="252" mass="28340">MIRRYPLLMFCLAMSCLSAQRALADDSTSSGDRRAAVHTQLAGEYLKRGQYNVAVQEVREALTTSPRYPAAFGMLGLIYAELRDDAQATANFKQALEYAPNDPDLNNNYGWYLCGHGKPKEGVQYYLNALKNPLYPTPDKTLLSAGQCAATAGDYDNAKDYFTRVMRYRPDSVDARFQLAELGLKTKDYVLTRQNYNEVQRMAQPSAQVTFLGLRLEHALGNKEAEARLSEILKRQYPDSIETTRLLSGQLD</sequence>
<dbReference type="InterPro" id="IPR011990">
    <property type="entry name" value="TPR-like_helical_dom_sf"/>
</dbReference>
<feature type="repeat" description="TPR" evidence="3">
    <location>
        <begin position="69"/>
        <end position="102"/>
    </location>
</feature>
<name>A0A0N0GNM0_9NEIS</name>
<dbReference type="AlphaFoldDB" id="A0A0N0GNM0"/>
<dbReference type="Pfam" id="PF14559">
    <property type="entry name" value="TPR_19"/>
    <property type="match status" value="1"/>
</dbReference>
<evidence type="ECO:0000256" key="2">
    <source>
        <dbReference type="ARBA" id="ARBA00022803"/>
    </source>
</evidence>
<keyword evidence="2 3" id="KW-0802">TPR repeat</keyword>
<keyword evidence="1" id="KW-0677">Repeat</keyword>
<proteinExistence type="predicted"/>
<gene>
    <name evidence="5" type="ORF">WG78_12485</name>
</gene>
<dbReference type="Gene3D" id="1.25.40.10">
    <property type="entry name" value="Tetratricopeptide repeat domain"/>
    <property type="match status" value="1"/>
</dbReference>